<dbReference type="FunFam" id="3.40.50.720:FF:000053">
    <property type="entry name" value="Quinone oxidoreductase 1"/>
    <property type="match status" value="1"/>
</dbReference>
<keyword evidence="2" id="KW-0560">Oxidoreductase</keyword>
<evidence type="ECO:0000313" key="7">
    <source>
        <dbReference type="Proteomes" id="UP000736335"/>
    </source>
</evidence>
<dbReference type="PANTHER" id="PTHR48106">
    <property type="entry name" value="QUINONE OXIDOREDUCTASE PIG3-RELATED"/>
    <property type="match status" value="1"/>
</dbReference>
<dbReference type="GO" id="GO:0070402">
    <property type="term" value="F:NADPH binding"/>
    <property type="evidence" value="ECO:0007669"/>
    <property type="project" value="TreeGrafter"/>
</dbReference>
<dbReference type="GO" id="GO:0035925">
    <property type="term" value="F:mRNA 3'-UTR AU-rich region binding"/>
    <property type="evidence" value="ECO:0007669"/>
    <property type="project" value="TreeGrafter"/>
</dbReference>
<dbReference type="InterPro" id="IPR036291">
    <property type="entry name" value="NAD(P)-bd_dom_sf"/>
</dbReference>
<dbReference type="GO" id="GO:0005829">
    <property type="term" value="C:cytosol"/>
    <property type="evidence" value="ECO:0007669"/>
    <property type="project" value="TreeGrafter"/>
</dbReference>
<evidence type="ECO:0000256" key="1">
    <source>
        <dbReference type="ARBA" id="ARBA00022857"/>
    </source>
</evidence>
<dbReference type="EMBL" id="WIUZ02000023">
    <property type="protein sequence ID" value="KAF9778408.1"/>
    <property type="molecule type" value="Genomic_DNA"/>
</dbReference>
<dbReference type="OrthoDB" id="48317at2759"/>
<dbReference type="InterPro" id="IPR011032">
    <property type="entry name" value="GroES-like_sf"/>
</dbReference>
<dbReference type="Proteomes" id="UP000736335">
    <property type="component" value="Unassembled WGS sequence"/>
</dbReference>
<evidence type="ECO:0000256" key="4">
    <source>
        <dbReference type="ARBA" id="ARBA00070796"/>
    </source>
</evidence>
<name>A0A9P6H4L9_9AGAM</name>
<dbReference type="SUPFAM" id="SSF50129">
    <property type="entry name" value="GroES-like"/>
    <property type="match status" value="1"/>
</dbReference>
<dbReference type="InterPro" id="IPR013154">
    <property type="entry name" value="ADH-like_N"/>
</dbReference>
<dbReference type="Pfam" id="PF00107">
    <property type="entry name" value="ADH_zinc_N"/>
    <property type="match status" value="1"/>
</dbReference>
<sequence>MSHSPTTVKAITFSKTGGVDVIEKTEQAYPQQGAGDIILKVEYAGVNFIDTYFRSGLYPVPLPAIVGSEAAGVIVALPTDPAILNHPEYKARCYAVGAKAIANARGTDAEYVAIPWDKIFPIPPDSGIDTRTGAAGFLQATTVLAFMNESYEVKKGDTVFIHTIAGGFGLIATQYAKSKGATVIGTTSIESKAELAKSHGADHVILYTKEDTVQRVAEITNGVGVDAVFDGVGKDTFDNNFKLLKRKGTLVTFGNASGPVPPFSLFKLSEKNIKLLRPIVGNYMVTPEEGTHYSKLFFDVVDKGIVKINIFHEYPFTAEGVQQAQTDLTRGKSTGKLIIKIGD</sequence>
<dbReference type="Gene3D" id="3.90.180.10">
    <property type="entry name" value="Medium-chain alcohol dehydrogenases, catalytic domain"/>
    <property type="match status" value="1"/>
</dbReference>
<reference evidence="6" key="2">
    <citation type="submission" date="2020-11" db="EMBL/GenBank/DDBJ databases">
        <authorList>
            <consortium name="DOE Joint Genome Institute"/>
            <person name="Kuo A."/>
            <person name="Miyauchi S."/>
            <person name="Kiss E."/>
            <person name="Drula E."/>
            <person name="Kohler A."/>
            <person name="Sanchez-Garcia M."/>
            <person name="Andreopoulos B."/>
            <person name="Barry K.W."/>
            <person name="Bonito G."/>
            <person name="Buee M."/>
            <person name="Carver A."/>
            <person name="Chen C."/>
            <person name="Cichocki N."/>
            <person name="Clum A."/>
            <person name="Culley D."/>
            <person name="Crous P.W."/>
            <person name="Fauchery L."/>
            <person name="Girlanda M."/>
            <person name="Hayes R."/>
            <person name="Keri Z."/>
            <person name="Labutti K."/>
            <person name="Lipzen A."/>
            <person name="Lombard V."/>
            <person name="Magnuson J."/>
            <person name="Maillard F."/>
            <person name="Morin E."/>
            <person name="Murat C."/>
            <person name="Nolan M."/>
            <person name="Ohm R."/>
            <person name="Pangilinan J."/>
            <person name="Pereira M."/>
            <person name="Perotto S."/>
            <person name="Peter M."/>
            <person name="Riley R."/>
            <person name="Sitrit Y."/>
            <person name="Stielow B."/>
            <person name="Szollosi G."/>
            <person name="Zifcakova L."/>
            <person name="Stursova M."/>
            <person name="Spatafora J.W."/>
            <person name="Tedersoo L."/>
            <person name="Vaario L.-M."/>
            <person name="Yamada A."/>
            <person name="Yan M."/>
            <person name="Wang P."/>
            <person name="Xu J."/>
            <person name="Bruns T."/>
            <person name="Baldrian P."/>
            <person name="Vilgalys R."/>
            <person name="Henrissat B."/>
            <person name="Grigoriev I.V."/>
            <person name="Hibbett D."/>
            <person name="Nagy L.G."/>
            <person name="Martin F.M."/>
        </authorList>
    </citation>
    <scope>NUCLEOTIDE SEQUENCE</scope>
    <source>
        <strain evidence="6">UH-Tt-Lm1</strain>
    </source>
</reference>
<dbReference type="SUPFAM" id="SSF51735">
    <property type="entry name" value="NAD(P)-binding Rossmann-fold domains"/>
    <property type="match status" value="1"/>
</dbReference>
<evidence type="ECO:0000256" key="3">
    <source>
        <dbReference type="ARBA" id="ARBA00043088"/>
    </source>
</evidence>
<protein>
    <recommendedName>
        <fullName evidence="4">Probable quinone oxidoreductase</fullName>
    </recommendedName>
    <alternativeName>
        <fullName evidence="3">NADPH:quinone reductase</fullName>
    </alternativeName>
</protein>
<evidence type="ECO:0000256" key="2">
    <source>
        <dbReference type="ARBA" id="ARBA00023002"/>
    </source>
</evidence>
<organism evidence="6 7">
    <name type="scientific">Thelephora terrestris</name>
    <dbReference type="NCBI Taxonomy" id="56493"/>
    <lineage>
        <taxon>Eukaryota</taxon>
        <taxon>Fungi</taxon>
        <taxon>Dikarya</taxon>
        <taxon>Basidiomycota</taxon>
        <taxon>Agaricomycotina</taxon>
        <taxon>Agaricomycetes</taxon>
        <taxon>Thelephorales</taxon>
        <taxon>Thelephoraceae</taxon>
        <taxon>Thelephora</taxon>
    </lineage>
</organism>
<keyword evidence="1" id="KW-0521">NADP</keyword>
<feature type="domain" description="Enoyl reductase (ER)" evidence="5">
    <location>
        <begin position="17"/>
        <end position="339"/>
    </location>
</feature>
<comment type="caution">
    <text evidence="6">The sequence shown here is derived from an EMBL/GenBank/DDBJ whole genome shotgun (WGS) entry which is preliminary data.</text>
</comment>
<evidence type="ECO:0000259" key="5">
    <source>
        <dbReference type="SMART" id="SM00829"/>
    </source>
</evidence>
<dbReference type="SMART" id="SM00829">
    <property type="entry name" value="PKS_ER"/>
    <property type="match status" value="1"/>
</dbReference>
<proteinExistence type="predicted"/>
<gene>
    <name evidence="6" type="ORF">BJ322DRAFT_1114226</name>
</gene>
<dbReference type="InterPro" id="IPR013149">
    <property type="entry name" value="ADH-like_C"/>
</dbReference>
<dbReference type="Pfam" id="PF08240">
    <property type="entry name" value="ADH_N"/>
    <property type="match status" value="1"/>
</dbReference>
<dbReference type="AlphaFoldDB" id="A0A9P6H4L9"/>
<reference evidence="6" key="1">
    <citation type="journal article" date="2020" name="Nat. Commun.">
        <title>Large-scale genome sequencing of mycorrhizal fungi provides insights into the early evolution of symbiotic traits.</title>
        <authorList>
            <person name="Miyauchi S."/>
            <person name="Kiss E."/>
            <person name="Kuo A."/>
            <person name="Drula E."/>
            <person name="Kohler A."/>
            <person name="Sanchez-Garcia M."/>
            <person name="Morin E."/>
            <person name="Andreopoulos B."/>
            <person name="Barry K.W."/>
            <person name="Bonito G."/>
            <person name="Buee M."/>
            <person name="Carver A."/>
            <person name="Chen C."/>
            <person name="Cichocki N."/>
            <person name="Clum A."/>
            <person name="Culley D."/>
            <person name="Crous P.W."/>
            <person name="Fauchery L."/>
            <person name="Girlanda M."/>
            <person name="Hayes R.D."/>
            <person name="Keri Z."/>
            <person name="LaButti K."/>
            <person name="Lipzen A."/>
            <person name="Lombard V."/>
            <person name="Magnuson J."/>
            <person name="Maillard F."/>
            <person name="Murat C."/>
            <person name="Nolan M."/>
            <person name="Ohm R.A."/>
            <person name="Pangilinan J."/>
            <person name="Pereira M.F."/>
            <person name="Perotto S."/>
            <person name="Peter M."/>
            <person name="Pfister S."/>
            <person name="Riley R."/>
            <person name="Sitrit Y."/>
            <person name="Stielow J.B."/>
            <person name="Szollosi G."/>
            <person name="Zifcakova L."/>
            <person name="Stursova M."/>
            <person name="Spatafora J.W."/>
            <person name="Tedersoo L."/>
            <person name="Vaario L.M."/>
            <person name="Yamada A."/>
            <person name="Yan M."/>
            <person name="Wang P."/>
            <person name="Xu J."/>
            <person name="Bruns T."/>
            <person name="Baldrian P."/>
            <person name="Vilgalys R."/>
            <person name="Dunand C."/>
            <person name="Henrissat B."/>
            <person name="Grigoriev I.V."/>
            <person name="Hibbett D."/>
            <person name="Nagy L.G."/>
            <person name="Martin F.M."/>
        </authorList>
    </citation>
    <scope>NUCLEOTIDE SEQUENCE</scope>
    <source>
        <strain evidence="6">UH-Tt-Lm1</strain>
    </source>
</reference>
<dbReference type="CDD" id="cd05286">
    <property type="entry name" value="QOR2"/>
    <property type="match status" value="1"/>
</dbReference>
<keyword evidence="7" id="KW-1185">Reference proteome</keyword>
<dbReference type="GO" id="GO:0003960">
    <property type="term" value="F:quinone reductase (NADPH) activity"/>
    <property type="evidence" value="ECO:0007669"/>
    <property type="project" value="InterPro"/>
</dbReference>
<accession>A0A9P6H4L9</accession>
<dbReference type="Gene3D" id="3.40.50.720">
    <property type="entry name" value="NAD(P)-binding Rossmann-like Domain"/>
    <property type="match status" value="1"/>
</dbReference>
<evidence type="ECO:0000313" key="6">
    <source>
        <dbReference type="EMBL" id="KAF9778408.1"/>
    </source>
</evidence>
<dbReference type="PANTHER" id="PTHR48106:SF13">
    <property type="entry name" value="QUINONE OXIDOREDUCTASE-RELATED"/>
    <property type="match status" value="1"/>
</dbReference>
<dbReference type="InterPro" id="IPR047618">
    <property type="entry name" value="QOR-like"/>
</dbReference>
<dbReference type="InterPro" id="IPR020843">
    <property type="entry name" value="ER"/>
</dbReference>